<dbReference type="RefSeq" id="WP_200268845.1">
    <property type="nucleotide sequence ID" value="NZ_JAENIJ010000007.1"/>
</dbReference>
<proteinExistence type="predicted"/>
<name>A0A934S3Z8_9BACT</name>
<dbReference type="Proteomes" id="UP000603141">
    <property type="component" value="Unassembled WGS sequence"/>
</dbReference>
<dbReference type="PROSITE" id="PS51257">
    <property type="entry name" value="PROKAR_LIPOPROTEIN"/>
    <property type="match status" value="1"/>
</dbReference>
<protein>
    <submittedName>
        <fullName evidence="2">Uncharacterized protein</fullName>
    </submittedName>
</protein>
<evidence type="ECO:0000313" key="3">
    <source>
        <dbReference type="Proteomes" id="UP000603141"/>
    </source>
</evidence>
<keyword evidence="1" id="KW-0812">Transmembrane</keyword>
<dbReference type="EMBL" id="JAENIJ010000007">
    <property type="protein sequence ID" value="MBK1882071.1"/>
    <property type="molecule type" value="Genomic_DNA"/>
</dbReference>
<keyword evidence="3" id="KW-1185">Reference proteome</keyword>
<comment type="caution">
    <text evidence="2">The sequence shown here is derived from an EMBL/GenBank/DDBJ whole genome shotgun (WGS) entry which is preliminary data.</text>
</comment>
<keyword evidence="1" id="KW-1133">Transmembrane helix</keyword>
<gene>
    <name evidence="2" type="ORF">JIN85_06570</name>
</gene>
<organism evidence="2 3">
    <name type="scientific">Luteolibacter pohnpeiensis</name>
    <dbReference type="NCBI Taxonomy" id="454153"/>
    <lineage>
        <taxon>Bacteria</taxon>
        <taxon>Pseudomonadati</taxon>
        <taxon>Verrucomicrobiota</taxon>
        <taxon>Verrucomicrobiia</taxon>
        <taxon>Verrucomicrobiales</taxon>
        <taxon>Verrucomicrobiaceae</taxon>
        <taxon>Luteolibacter</taxon>
    </lineage>
</organism>
<dbReference type="AlphaFoldDB" id="A0A934S3Z8"/>
<accession>A0A934S3Z8</accession>
<evidence type="ECO:0000256" key="1">
    <source>
        <dbReference type="SAM" id="Phobius"/>
    </source>
</evidence>
<feature type="transmembrane region" description="Helical" evidence="1">
    <location>
        <begin position="23"/>
        <end position="45"/>
    </location>
</feature>
<keyword evidence="1" id="KW-0472">Membrane</keyword>
<evidence type="ECO:0000313" key="2">
    <source>
        <dbReference type="EMBL" id="MBK1882071.1"/>
    </source>
</evidence>
<sequence>MKTFDKNSSSTPYETTDANPRHLWQFVIGTLACLGLILAILAMIYKTNHNSIKSPERFEQISSIRKNWKEIDAENQKHLTGYRWIDQNHGTLQVPIERAMELIEEKEEHP</sequence>
<reference evidence="2" key="1">
    <citation type="submission" date="2021-01" db="EMBL/GenBank/DDBJ databases">
        <title>Modified the classification status of verrucomicrobia.</title>
        <authorList>
            <person name="Feng X."/>
        </authorList>
    </citation>
    <scope>NUCLEOTIDE SEQUENCE</scope>
    <source>
        <strain evidence="2">KCTC 22041</strain>
    </source>
</reference>